<proteinExistence type="inferred from homology"/>
<feature type="coiled-coil region" evidence="5">
    <location>
        <begin position="205"/>
        <end position="246"/>
    </location>
</feature>
<dbReference type="EMBL" id="VIIS01000987">
    <property type="protein sequence ID" value="KAF0303009.1"/>
    <property type="molecule type" value="Genomic_DNA"/>
</dbReference>
<comment type="similarity">
    <text evidence="4">Belongs to the CEP135/TSGA10 family.</text>
</comment>
<feature type="region of interest" description="Disordered" evidence="6">
    <location>
        <begin position="1156"/>
        <end position="1207"/>
    </location>
</feature>
<comment type="caution">
    <text evidence="7">The sequence shown here is derived from an EMBL/GenBank/DDBJ whole genome shotgun (WGS) entry which is preliminary data.</text>
</comment>
<gene>
    <name evidence="7" type="primary">CEP135_0</name>
    <name evidence="7" type="ORF">FJT64_024987</name>
</gene>
<dbReference type="GO" id="GO:0005814">
    <property type="term" value="C:centriole"/>
    <property type="evidence" value="ECO:0007669"/>
    <property type="project" value="UniProtKB-SubCell"/>
</dbReference>
<feature type="region of interest" description="Disordered" evidence="6">
    <location>
        <begin position="149"/>
        <end position="199"/>
    </location>
</feature>
<evidence type="ECO:0000256" key="2">
    <source>
        <dbReference type="ARBA" id="ARBA00022490"/>
    </source>
</evidence>
<dbReference type="Proteomes" id="UP000440578">
    <property type="component" value="Unassembled WGS sequence"/>
</dbReference>
<accession>A0A6A4WCR9</accession>
<dbReference type="PANTHER" id="PTHR20544:SF0">
    <property type="entry name" value="NUCLEOPROTEIN TPR_MLP1 DOMAIN-CONTAINING PROTEIN"/>
    <property type="match status" value="1"/>
</dbReference>
<dbReference type="AlphaFoldDB" id="A0A6A4WCR9"/>
<keyword evidence="2" id="KW-0963">Cytoplasm</keyword>
<dbReference type="SUPFAM" id="SSF57997">
    <property type="entry name" value="Tropomyosin"/>
    <property type="match status" value="1"/>
</dbReference>
<feature type="compositionally biased region" description="Basic and acidic residues" evidence="6">
    <location>
        <begin position="840"/>
        <end position="854"/>
    </location>
</feature>
<name>A0A6A4WCR9_AMPAM</name>
<evidence type="ECO:0000313" key="7">
    <source>
        <dbReference type="EMBL" id="KAF0303009.1"/>
    </source>
</evidence>
<protein>
    <submittedName>
        <fullName evidence="7">Centrosomal protein</fullName>
    </submittedName>
</protein>
<feature type="region of interest" description="Disordered" evidence="6">
    <location>
        <begin position="833"/>
        <end position="854"/>
    </location>
</feature>
<evidence type="ECO:0000256" key="4">
    <source>
        <dbReference type="ARBA" id="ARBA00038123"/>
    </source>
</evidence>
<evidence type="ECO:0000256" key="6">
    <source>
        <dbReference type="SAM" id="MobiDB-lite"/>
    </source>
</evidence>
<keyword evidence="5" id="KW-0175">Coiled coil</keyword>
<feature type="region of interest" description="Disordered" evidence="6">
    <location>
        <begin position="362"/>
        <end position="396"/>
    </location>
</feature>
<feature type="coiled-coil region" evidence="5">
    <location>
        <begin position="39"/>
        <end position="115"/>
    </location>
</feature>
<evidence type="ECO:0000256" key="1">
    <source>
        <dbReference type="ARBA" id="ARBA00004114"/>
    </source>
</evidence>
<evidence type="ECO:0000256" key="5">
    <source>
        <dbReference type="SAM" id="Coils"/>
    </source>
</evidence>
<keyword evidence="3" id="KW-0206">Cytoskeleton</keyword>
<keyword evidence="8" id="KW-1185">Reference proteome</keyword>
<comment type="subcellular location">
    <subcellularLocation>
        <location evidence="1">Cytoplasm</location>
        <location evidence="1">Cytoskeleton</location>
        <location evidence="1">Microtubule organizing center</location>
        <location evidence="1">Centrosome</location>
        <location evidence="1">Centriole</location>
    </subcellularLocation>
</comment>
<evidence type="ECO:0000313" key="8">
    <source>
        <dbReference type="Proteomes" id="UP000440578"/>
    </source>
</evidence>
<feature type="compositionally biased region" description="Polar residues" evidence="6">
    <location>
        <begin position="178"/>
        <end position="187"/>
    </location>
</feature>
<sequence length="1207" mass="136765">MGGTGMVELRFSELRERLDLLGYRQPLSLDSLPLAECMLADLLRTTDSLKATKRQLQAADREAAEGRVCVEPYRQDNARLCQELSALHEQLSAAAEKHQTDTKELRADVRRLTDENEDLRFLCGQYRKQADAAEQRLFALLEKQPQPLASVTVTGERPTGSQRGRRQRLDISSHLDSSRPSANSTGRSLPESGRGQADRHTIDLVTAAEQRVADLEQQRDAAEEARQAAEAAAEELRDKVSARETEISRLNGLLQGGRPQYAVLADSDGKENAPTRSNVPYTELKKANARLEKKLKEAVHTQHEAMQRAVQLAQKNEALKRELDDLDEIVHALDRDRDQAVLSKQQQLQDERSRAEETVQELGAAAARDERQTAELTAARDRLADTESELSAERRRREQIETELAAARQAAASHETVLQTLRADRQEAQRRLDKIAENEKQLVLELDRLSRQKTNKVRMPEKTQKLIEGLEEQRDYFKGQVEELLEQLEKRDLSAASLHAEETAETGMSATETAGLRADLGDCRRQLGDCRRQLDDCRRELEQCRRQLLCRTDESEQLRRRLDEALCSLHRLSDSQASATMTSTAQLEGLLHTMERTMEQERSLASGDCKRLEHERNELRSRLKVATETQLAERVKQEARIAELEALIGAAETDRTVQRSEAASQRALIVSLEAQMKGLQDTLSESQTELSRVLAKNNKMKTFVSRGESSLKDCENQLIKKTGELEACLQELQAVQRQCADLRRAQEEAQREARRQTKVIEQLVRERDKFQNTVDDKTELLDEHRQQLEKCNAHIVQLESTVTNVAADLAASREQVSELEKELRSVRRKLEAAEAQVGSSDRHRGAVTEENRRLQQDLTTLTRELQQMKKEREEAGRLQEELRQQVREYVNEVARVEELLGIREEERNDLLRQYKNLTVEASGLEETNHTLDSEVTLLRSEVAARDAELEHARETITLLNEDIQQTSVARQQADISASRLNESLSGLEARLQQAEADRDRLDRELAACRDLSCKLDSQRQTLSRELADRDRELERLRSESRTQQTELQTVRQQLTSERATCQNLESLLASSRGQQYESDMTSQQQTAELGRLSERVSALQSELEAQKVETGLYRAQAADKDAELDRYKRQIVSERFEKERLSQELRRLRRETVLSTSAPLLPGTGRSPTGPDLGGSPTGVTTRLFSSTAETSSSFRRHTDGSPSGAG</sequence>
<feature type="compositionally biased region" description="Basic and acidic residues" evidence="6">
    <location>
        <begin position="367"/>
        <end position="396"/>
    </location>
</feature>
<evidence type="ECO:0000256" key="3">
    <source>
        <dbReference type="ARBA" id="ARBA00023212"/>
    </source>
</evidence>
<dbReference type="OrthoDB" id="6351470at2759"/>
<feature type="compositionally biased region" description="Polar residues" evidence="6">
    <location>
        <begin position="1178"/>
        <end position="1194"/>
    </location>
</feature>
<dbReference type="InterPro" id="IPR051877">
    <property type="entry name" value="Centriole_BasalBody_StrucProt"/>
</dbReference>
<organism evidence="7 8">
    <name type="scientific">Amphibalanus amphitrite</name>
    <name type="common">Striped barnacle</name>
    <name type="synonym">Balanus amphitrite</name>
    <dbReference type="NCBI Taxonomy" id="1232801"/>
    <lineage>
        <taxon>Eukaryota</taxon>
        <taxon>Metazoa</taxon>
        <taxon>Ecdysozoa</taxon>
        <taxon>Arthropoda</taxon>
        <taxon>Crustacea</taxon>
        <taxon>Multicrustacea</taxon>
        <taxon>Cirripedia</taxon>
        <taxon>Thoracica</taxon>
        <taxon>Thoracicalcarea</taxon>
        <taxon>Balanomorpha</taxon>
        <taxon>Balanoidea</taxon>
        <taxon>Balanidae</taxon>
        <taxon>Amphibalaninae</taxon>
        <taxon>Amphibalanus</taxon>
    </lineage>
</organism>
<dbReference type="Gene3D" id="1.10.287.1490">
    <property type="match status" value="1"/>
</dbReference>
<feature type="coiled-coil region" evidence="5">
    <location>
        <begin position="977"/>
        <end position="1151"/>
    </location>
</feature>
<feature type="compositionally biased region" description="Basic and acidic residues" evidence="6">
    <location>
        <begin position="167"/>
        <end position="177"/>
    </location>
</feature>
<dbReference type="PANTHER" id="PTHR20544">
    <property type="entry name" value="CENTROSOMAL PROTEIN CEP135"/>
    <property type="match status" value="1"/>
</dbReference>
<reference evidence="7 8" key="1">
    <citation type="submission" date="2019-07" db="EMBL/GenBank/DDBJ databases">
        <title>Draft genome assembly of a fouling barnacle, Amphibalanus amphitrite (Darwin, 1854): The first reference genome for Thecostraca.</title>
        <authorList>
            <person name="Kim W."/>
        </authorList>
    </citation>
    <scope>NUCLEOTIDE SEQUENCE [LARGE SCALE GENOMIC DNA]</scope>
    <source>
        <strain evidence="7">SNU_AA5</strain>
        <tissue evidence="7">Soma without cirri and trophi</tissue>
    </source>
</reference>